<protein>
    <submittedName>
        <fullName evidence="1">Uncharacterized protein</fullName>
    </submittedName>
</protein>
<dbReference type="EMBL" id="QHHQ01000001">
    <property type="protein sequence ID" value="RAI04297.1"/>
    <property type="molecule type" value="Genomic_DNA"/>
</dbReference>
<organism evidence="1 2">
    <name type="scientific">Acuticoccus sediminis</name>
    <dbReference type="NCBI Taxonomy" id="2184697"/>
    <lineage>
        <taxon>Bacteria</taxon>
        <taxon>Pseudomonadati</taxon>
        <taxon>Pseudomonadota</taxon>
        <taxon>Alphaproteobacteria</taxon>
        <taxon>Hyphomicrobiales</taxon>
        <taxon>Amorphaceae</taxon>
        <taxon>Acuticoccus</taxon>
    </lineage>
</organism>
<dbReference type="InterPro" id="IPR015915">
    <property type="entry name" value="Kelch-typ_b-propeller"/>
</dbReference>
<comment type="caution">
    <text evidence="1">The sequence shown here is derived from an EMBL/GenBank/DDBJ whole genome shotgun (WGS) entry which is preliminary data.</text>
</comment>
<proteinExistence type="predicted"/>
<evidence type="ECO:0000313" key="2">
    <source>
        <dbReference type="Proteomes" id="UP000249590"/>
    </source>
</evidence>
<dbReference type="AlphaFoldDB" id="A0A8B2NVX7"/>
<keyword evidence="2" id="KW-1185">Reference proteome</keyword>
<dbReference type="SUPFAM" id="SSF110296">
    <property type="entry name" value="Oligoxyloglucan reducing end-specific cellobiohydrolase"/>
    <property type="match status" value="1"/>
</dbReference>
<gene>
    <name evidence="1" type="ORF">DLJ53_07590</name>
</gene>
<reference evidence="1 2" key="1">
    <citation type="submission" date="2018-05" db="EMBL/GenBank/DDBJ databases">
        <title>Acuticoccus sediminis sp. nov., isolated from deep-sea sediment of Indian Ocean.</title>
        <authorList>
            <person name="Liu X."/>
            <person name="Lai Q."/>
            <person name="Du Y."/>
            <person name="Sun F."/>
            <person name="Zhang X."/>
            <person name="Wang S."/>
            <person name="Shao Z."/>
        </authorList>
    </citation>
    <scope>NUCLEOTIDE SEQUENCE [LARGE SCALE GENOMIC DNA]</scope>
    <source>
        <strain evidence="1 2">PTG4-2</strain>
    </source>
</reference>
<accession>A0A8B2NVX7</accession>
<sequence length="458" mass="48140">MFEIPSFDVIGADGLGRQSATTAHAMAVFKGQLYLATGSAVARNARQAPRIMRYDAAGQRWVEVYGSPMVAACARAAVPDRQLAAALGETLSAPGRNAGSGLGSEVPRDTGYASMVVFQGASDPEPALYVSTMSRGGALILRSTDGATFEPVGEPGFGSPEIFSFRTLTAYKGRLYAVPAGTVTDEYLDRFVAPAADVYVTDDPAGGVWRKAAEPGFGDPLNLSVNTLCAANGRLYAGTHNPALGFQVWTTEATGEAPFTWTRVIDEGASRFQRNLVVTAMAEFDGALYVGGGLNGPGTDPVHDIGPAACELIRVWPDGRWDLVVGEPRFSPQGLKVPASMTGPGFDDFFNAAIVSLCVHEGALYLGTHQWEAFQAIENGAGEVVGGAQLWRSVDGETWEIVLEDGNGNPADVAYPALASTPFGLAVGTQNQSLLLRLAGRDRKDTTFPAGLSVLIGV</sequence>
<dbReference type="Proteomes" id="UP000249590">
    <property type="component" value="Unassembled WGS sequence"/>
</dbReference>
<evidence type="ECO:0000313" key="1">
    <source>
        <dbReference type="EMBL" id="RAI04297.1"/>
    </source>
</evidence>
<dbReference type="Gene3D" id="2.120.10.80">
    <property type="entry name" value="Kelch-type beta propeller"/>
    <property type="match status" value="1"/>
</dbReference>
<name>A0A8B2NVX7_9HYPH</name>